<evidence type="ECO:0000259" key="1">
    <source>
        <dbReference type="PROSITE" id="PS51819"/>
    </source>
</evidence>
<dbReference type="RefSeq" id="WP_200267631.1">
    <property type="nucleotide sequence ID" value="NZ_JAENIJ010000004.1"/>
</dbReference>
<dbReference type="CDD" id="cd08347">
    <property type="entry name" value="PcpA_C_like"/>
    <property type="match status" value="1"/>
</dbReference>
<feature type="domain" description="VOC" evidence="1">
    <location>
        <begin position="11"/>
        <end position="138"/>
    </location>
</feature>
<dbReference type="Proteomes" id="UP000603141">
    <property type="component" value="Unassembled WGS sequence"/>
</dbReference>
<dbReference type="PROSITE" id="PS51819">
    <property type="entry name" value="VOC"/>
    <property type="match status" value="2"/>
</dbReference>
<protein>
    <submittedName>
        <fullName evidence="2">Ring-cleaving dioxygenase</fullName>
    </submittedName>
</protein>
<keyword evidence="2" id="KW-0560">Oxidoreductase</keyword>
<gene>
    <name evidence="2" type="ORF">JIN85_03305</name>
</gene>
<dbReference type="Pfam" id="PF00903">
    <property type="entry name" value="Glyoxalase"/>
    <property type="match status" value="2"/>
</dbReference>
<accession>A0A934S835</accession>
<dbReference type="InterPro" id="IPR052537">
    <property type="entry name" value="Extradiol_RC_dioxygenase"/>
</dbReference>
<dbReference type="GO" id="GO:0051213">
    <property type="term" value="F:dioxygenase activity"/>
    <property type="evidence" value="ECO:0007669"/>
    <property type="project" value="UniProtKB-KW"/>
</dbReference>
<dbReference type="PANTHER" id="PTHR36110">
    <property type="entry name" value="RING-CLEAVING DIOXYGENASE MHQE-RELATED"/>
    <property type="match status" value="1"/>
</dbReference>
<dbReference type="SUPFAM" id="SSF54593">
    <property type="entry name" value="Glyoxalase/Bleomycin resistance protein/Dihydroxybiphenyl dioxygenase"/>
    <property type="match status" value="1"/>
</dbReference>
<dbReference type="AlphaFoldDB" id="A0A934S835"/>
<evidence type="ECO:0000313" key="3">
    <source>
        <dbReference type="Proteomes" id="UP000603141"/>
    </source>
</evidence>
<keyword evidence="2" id="KW-0223">Dioxygenase</keyword>
<organism evidence="2 3">
    <name type="scientific">Luteolibacter pohnpeiensis</name>
    <dbReference type="NCBI Taxonomy" id="454153"/>
    <lineage>
        <taxon>Bacteria</taxon>
        <taxon>Pseudomonadati</taxon>
        <taxon>Verrucomicrobiota</taxon>
        <taxon>Verrucomicrobiia</taxon>
        <taxon>Verrucomicrobiales</taxon>
        <taxon>Verrucomicrobiaceae</taxon>
        <taxon>Luteolibacter</taxon>
    </lineage>
</organism>
<dbReference type="InterPro" id="IPR004360">
    <property type="entry name" value="Glyas_Fos-R_dOase_dom"/>
</dbReference>
<dbReference type="EMBL" id="JAENIJ010000004">
    <property type="protein sequence ID" value="MBK1881427.1"/>
    <property type="molecule type" value="Genomic_DNA"/>
</dbReference>
<dbReference type="Gene3D" id="3.10.180.10">
    <property type="entry name" value="2,3-Dihydroxybiphenyl 1,2-Dioxygenase, domain 1"/>
    <property type="match status" value="2"/>
</dbReference>
<reference evidence="2" key="1">
    <citation type="submission" date="2021-01" db="EMBL/GenBank/DDBJ databases">
        <title>Modified the classification status of verrucomicrobia.</title>
        <authorList>
            <person name="Feng X."/>
        </authorList>
    </citation>
    <scope>NUCLEOTIDE SEQUENCE</scope>
    <source>
        <strain evidence="2">KCTC 22041</strain>
    </source>
</reference>
<dbReference type="InterPro" id="IPR029068">
    <property type="entry name" value="Glyas_Bleomycin-R_OHBP_Dase"/>
</dbReference>
<sequence length="324" mass="35261">MTTNNRPVLHGLHHITAVTSRAQGNLDFYTKTLGMRLVKKTVNQDDVSAYHLFYADAIGSAGSDLTFFDWGHIRPVRHGAGTVHESGLRILGGEASLKLWIEWFDQQNVSHGDIEIVSGKPTLAFQAPEGQRLRLIADEKSTTDVHPWHGSPVPLSAAIVGLGSVGISVADFAQTAAFLTDVLGFTQNSEDKALFETGPGGTGAQLRLQASDYRGSDGAGGVHHVAWRVRDGAELTAWQDHLESHGYRTSGEVERHYFRSLYFRIPGGILFEIATDGPGFAADGEDIDHLGETLALPPFLEPRRAFIEANIQPLDYQPSLPSKS</sequence>
<keyword evidence="3" id="KW-1185">Reference proteome</keyword>
<feature type="domain" description="VOC" evidence="1">
    <location>
        <begin position="161"/>
        <end position="276"/>
    </location>
</feature>
<name>A0A934S835_9BACT</name>
<dbReference type="InterPro" id="IPR037523">
    <property type="entry name" value="VOC_core"/>
</dbReference>
<dbReference type="PANTHER" id="PTHR36110:SF4">
    <property type="entry name" value="RING-CLEAVING DIOXYGENASE MHQA-RELATED"/>
    <property type="match status" value="1"/>
</dbReference>
<proteinExistence type="predicted"/>
<comment type="caution">
    <text evidence="2">The sequence shown here is derived from an EMBL/GenBank/DDBJ whole genome shotgun (WGS) entry which is preliminary data.</text>
</comment>
<evidence type="ECO:0000313" key="2">
    <source>
        <dbReference type="EMBL" id="MBK1881427.1"/>
    </source>
</evidence>